<accession>M9SF86</accession>
<proteinExistence type="predicted"/>
<sequence>MSLKIVVTGEESDYIEPDGTYIAPEGITVPKKGKGVRRPLFYAQLS</sequence>
<keyword evidence="2" id="KW-1185">Reference proteome</keyword>
<protein>
    <submittedName>
        <fullName evidence="1">Uncharacterized protein</fullName>
    </submittedName>
</protein>
<dbReference type="HOGENOM" id="CLU_3178387_0_0_2"/>
<organism evidence="1 2">
    <name type="scientific">Methanomethylophilus alvi (strain Mx1201)</name>
    <dbReference type="NCBI Taxonomy" id="1236689"/>
    <lineage>
        <taxon>Archaea</taxon>
        <taxon>Methanobacteriati</taxon>
        <taxon>Thermoplasmatota</taxon>
        <taxon>Thermoplasmata</taxon>
        <taxon>Methanomassiliicoccales</taxon>
        <taxon>Methanomethylophilaceae</taxon>
        <taxon>Methanomethylophilus</taxon>
    </lineage>
</organism>
<dbReference type="EMBL" id="CP004049">
    <property type="protein sequence ID" value="AGI84883.1"/>
    <property type="molecule type" value="Genomic_DNA"/>
</dbReference>
<dbReference type="AlphaFoldDB" id="M9SF86"/>
<dbReference type="Proteomes" id="UP000012672">
    <property type="component" value="Chromosome"/>
</dbReference>
<evidence type="ECO:0000313" key="1">
    <source>
        <dbReference type="EMBL" id="AGI84883.1"/>
    </source>
</evidence>
<name>M9SF86_METAX</name>
<dbReference type="InParanoid" id="M9SF86"/>
<evidence type="ECO:0000313" key="2">
    <source>
        <dbReference type="Proteomes" id="UP000012672"/>
    </source>
</evidence>
<reference evidence="1 2" key="1">
    <citation type="journal article" date="2012" name="J. Bacteriol.">
        <title>Genome sequence of 'Candidatus Methanomethylophilus alvus' Mx1201, a methanogenic archaeon from the human gut belonging to a seventh order of methanogens.</title>
        <authorList>
            <person name="Borrel G."/>
            <person name="Harris H.M."/>
            <person name="Tottey W."/>
            <person name="Mihajlovski A."/>
            <person name="Parisot N."/>
            <person name="Peyretaillade E."/>
            <person name="Peyret P."/>
            <person name="Gribaldo S."/>
            <person name="O'Toole P.W."/>
            <person name="Brugere J.F."/>
        </authorList>
    </citation>
    <scope>NUCLEOTIDE SEQUENCE [LARGE SCALE GENOMIC DNA]</scope>
    <source>
        <strain evidence="1 2">Mx1201</strain>
    </source>
</reference>
<gene>
    <name evidence="1" type="ORF">MMALV_01260</name>
</gene>
<dbReference type="KEGG" id="max:MMALV_01260"/>